<evidence type="ECO:0000259" key="10">
    <source>
        <dbReference type="PROSITE" id="PS50011"/>
    </source>
</evidence>
<evidence type="ECO:0000256" key="4">
    <source>
        <dbReference type="ARBA" id="ARBA00022741"/>
    </source>
</evidence>
<feature type="region of interest" description="Disordered" evidence="9">
    <location>
        <begin position="215"/>
        <end position="235"/>
    </location>
</feature>
<comment type="catalytic activity">
    <reaction evidence="8">
        <text>L-seryl-[protein] + ATP = O-phospho-L-seryl-[protein] + ADP + H(+)</text>
        <dbReference type="Rhea" id="RHEA:17989"/>
        <dbReference type="Rhea" id="RHEA-COMP:9863"/>
        <dbReference type="Rhea" id="RHEA-COMP:11604"/>
        <dbReference type="ChEBI" id="CHEBI:15378"/>
        <dbReference type="ChEBI" id="CHEBI:29999"/>
        <dbReference type="ChEBI" id="CHEBI:30616"/>
        <dbReference type="ChEBI" id="CHEBI:83421"/>
        <dbReference type="ChEBI" id="CHEBI:456216"/>
        <dbReference type="EC" id="2.7.11.1"/>
    </reaction>
</comment>
<keyword evidence="5" id="KW-0418">Kinase</keyword>
<dbReference type="SUPFAM" id="SSF56112">
    <property type="entry name" value="Protein kinase-like (PK-like)"/>
    <property type="match status" value="1"/>
</dbReference>
<dbReference type="Gene3D" id="1.10.510.10">
    <property type="entry name" value="Transferase(Phosphotransferase) domain 1"/>
    <property type="match status" value="1"/>
</dbReference>
<keyword evidence="12" id="KW-1185">Reference proteome</keyword>
<dbReference type="Proteomes" id="UP001322277">
    <property type="component" value="Chromosome 10"/>
</dbReference>
<feature type="compositionally biased region" description="Basic and acidic residues" evidence="9">
    <location>
        <begin position="505"/>
        <end position="517"/>
    </location>
</feature>
<dbReference type="GO" id="GO:0005524">
    <property type="term" value="F:ATP binding"/>
    <property type="evidence" value="ECO:0007669"/>
    <property type="project" value="UniProtKB-KW"/>
</dbReference>
<evidence type="ECO:0000256" key="5">
    <source>
        <dbReference type="ARBA" id="ARBA00022777"/>
    </source>
</evidence>
<dbReference type="InterPro" id="IPR000719">
    <property type="entry name" value="Prot_kinase_dom"/>
</dbReference>
<feature type="region of interest" description="Disordered" evidence="9">
    <location>
        <begin position="468"/>
        <end position="524"/>
    </location>
</feature>
<evidence type="ECO:0000313" key="12">
    <source>
        <dbReference type="Proteomes" id="UP001322277"/>
    </source>
</evidence>
<evidence type="ECO:0000256" key="8">
    <source>
        <dbReference type="ARBA" id="ARBA00048679"/>
    </source>
</evidence>
<evidence type="ECO:0000256" key="2">
    <source>
        <dbReference type="ARBA" id="ARBA00022527"/>
    </source>
</evidence>
<sequence>MNNTSNSTAQRMLQVCHMMGSIERKTLFTVHSRDSFIFDPHHSIYEAKGEHEPDPLPDSEDPAENGTPAPDIPPTTFLRITTDHWPRDPFLGFTFGCDATVCDVLLDSDQHRGTSMKQFSIVPNMMVPGTFYVKNHSQHGTKIMVGTALHHVKSMRPIAHDNEVHVFFQAFEVQLRVPNHEPHWDAFRQCWVEFISKFASAPPDLRHLDLGSLLRTSQPGSKPSKHSRKDKIGRGRSGSSVFLEVDRKTEATYAVKYFVASTSRRRIEERAKTLLNFSHKHIVQFIEFLPHPKALVMQFVGCNLQEEQAKKKLTADETRDVLHQLLQALNYIHQQSNIHGDLTPSAVLVQSRKPLYVRLGGFGDPDSYLPIYASPERCFGPSFSRRTDIWSLGIVALQYSYGIPEYGRIGKEGWYDALASRLKECPNSSLTTELRKWLCPSPDGRHSARQCLSRSTYFKVPAKVVPERDLSNNLPDTSPFREPNNEPDKAPPGDESTSSLPDTAPPEHEPSQHRLVIDFESGDD</sequence>
<feature type="domain" description="Protein kinase" evidence="10">
    <location>
        <begin position="226"/>
        <end position="458"/>
    </location>
</feature>
<reference evidence="12" key="1">
    <citation type="journal article" date="2023" name="bioRxiv">
        <title>Complete genome of the Medicago anthracnose fungus, Colletotrichum destructivum, reveals a mini-chromosome-like region within a core chromosome.</title>
        <authorList>
            <person name="Lapalu N."/>
            <person name="Simon A."/>
            <person name="Lu A."/>
            <person name="Plaumann P.-L."/>
            <person name="Amselem J."/>
            <person name="Pigne S."/>
            <person name="Auger A."/>
            <person name="Koch C."/>
            <person name="Dallery J.-F."/>
            <person name="O'Connell R.J."/>
        </authorList>
    </citation>
    <scope>NUCLEOTIDE SEQUENCE [LARGE SCALE GENOMIC DNA]</scope>
    <source>
        <strain evidence="12">CBS 520.97</strain>
    </source>
</reference>
<dbReference type="Pfam" id="PF00069">
    <property type="entry name" value="Pkinase"/>
    <property type="match status" value="1"/>
</dbReference>
<feature type="compositionally biased region" description="Basic and acidic residues" evidence="9">
    <location>
        <begin position="483"/>
        <end position="492"/>
    </location>
</feature>
<dbReference type="EC" id="2.7.11.1" evidence="1"/>
<comment type="catalytic activity">
    <reaction evidence="7">
        <text>L-threonyl-[protein] + ATP = O-phospho-L-threonyl-[protein] + ADP + H(+)</text>
        <dbReference type="Rhea" id="RHEA:46608"/>
        <dbReference type="Rhea" id="RHEA-COMP:11060"/>
        <dbReference type="Rhea" id="RHEA-COMP:11605"/>
        <dbReference type="ChEBI" id="CHEBI:15378"/>
        <dbReference type="ChEBI" id="CHEBI:30013"/>
        <dbReference type="ChEBI" id="CHEBI:30616"/>
        <dbReference type="ChEBI" id="CHEBI:61977"/>
        <dbReference type="ChEBI" id="CHEBI:456216"/>
        <dbReference type="EC" id="2.7.11.1"/>
    </reaction>
</comment>
<organism evidence="11 12">
    <name type="scientific">Colletotrichum destructivum</name>
    <dbReference type="NCBI Taxonomy" id="34406"/>
    <lineage>
        <taxon>Eukaryota</taxon>
        <taxon>Fungi</taxon>
        <taxon>Dikarya</taxon>
        <taxon>Ascomycota</taxon>
        <taxon>Pezizomycotina</taxon>
        <taxon>Sordariomycetes</taxon>
        <taxon>Hypocreomycetidae</taxon>
        <taxon>Glomerellales</taxon>
        <taxon>Glomerellaceae</taxon>
        <taxon>Colletotrichum</taxon>
        <taxon>Colletotrichum destructivum species complex</taxon>
    </lineage>
</organism>
<protein>
    <recommendedName>
        <fullName evidence="1">non-specific serine/threonine protein kinase</fullName>
        <ecNumber evidence="1">2.7.11.1</ecNumber>
    </recommendedName>
</protein>
<evidence type="ECO:0000313" key="11">
    <source>
        <dbReference type="EMBL" id="WQF89396.1"/>
    </source>
</evidence>
<gene>
    <name evidence="11" type="ORF">CDEST_14410</name>
</gene>
<evidence type="ECO:0000256" key="7">
    <source>
        <dbReference type="ARBA" id="ARBA00047899"/>
    </source>
</evidence>
<dbReference type="InterPro" id="IPR011009">
    <property type="entry name" value="Kinase-like_dom_sf"/>
</dbReference>
<dbReference type="KEGG" id="cdet:87950910"/>
<evidence type="ECO:0000256" key="3">
    <source>
        <dbReference type="ARBA" id="ARBA00022679"/>
    </source>
</evidence>
<keyword evidence="6" id="KW-0067">ATP-binding</keyword>
<evidence type="ECO:0000256" key="1">
    <source>
        <dbReference type="ARBA" id="ARBA00012513"/>
    </source>
</evidence>
<dbReference type="PANTHER" id="PTHR24361:SF433">
    <property type="entry name" value="PROTEIN KINASE DOMAIN-CONTAINING PROTEIN"/>
    <property type="match status" value="1"/>
</dbReference>
<dbReference type="GO" id="GO:0004674">
    <property type="term" value="F:protein serine/threonine kinase activity"/>
    <property type="evidence" value="ECO:0007669"/>
    <property type="project" value="UniProtKB-KW"/>
</dbReference>
<dbReference type="GeneID" id="87950910"/>
<keyword evidence="4" id="KW-0547">Nucleotide-binding</keyword>
<keyword evidence="3" id="KW-0808">Transferase</keyword>
<dbReference type="PROSITE" id="PS50011">
    <property type="entry name" value="PROTEIN_KINASE_DOM"/>
    <property type="match status" value="1"/>
</dbReference>
<evidence type="ECO:0000256" key="6">
    <source>
        <dbReference type="ARBA" id="ARBA00022840"/>
    </source>
</evidence>
<dbReference type="EMBL" id="CP137314">
    <property type="protein sequence ID" value="WQF89396.1"/>
    <property type="molecule type" value="Genomic_DNA"/>
</dbReference>
<dbReference type="InterPro" id="IPR053235">
    <property type="entry name" value="Ser_Thr_kinase"/>
</dbReference>
<dbReference type="RefSeq" id="XP_062786617.1">
    <property type="nucleotide sequence ID" value="XM_062930566.1"/>
</dbReference>
<dbReference type="PANTHER" id="PTHR24361">
    <property type="entry name" value="MITOGEN-ACTIVATED KINASE KINASE KINASE"/>
    <property type="match status" value="1"/>
</dbReference>
<dbReference type="AlphaFoldDB" id="A0AAX4J1M7"/>
<proteinExistence type="predicted"/>
<feature type="region of interest" description="Disordered" evidence="9">
    <location>
        <begin position="47"/>
        <end position="73"/>
    </location>
</feature>
<name>A0AAX4J1M7_9PEZI</name>
<keyword evidence="2" id="KW-0723">Serine/threonine-protein kinase</keyword>
<evidence type="ECO:0000256" key="9">
    <source>
        <dbReference type="SAM" id="MobiDB-lite"/>
    </source>
</evidence>
<dbReference type="GO" id="GO:0005737">
    <property type="term" value="C:cytoplasm"/>
    <property type="evidence" value="ECO:0007669"/>
    <property type="project" value="TreeGrafter"/>
</dbReference>
<accession>A0AAX4J1M7</accession>